<gene>
    <name evidence="2" type="ORF">DRF59_01195</name>
</gene>
<evidence type="ECO:0000313" key="3">
    <source>
        <dbReference type="Proteomes" id="UP000256769"/>
    </source>
</evidence>
<feature type="region of interest" description="Disordered" evidence="1">
    <location>
        <begin position="183"/>
        <end position="202"/>
    </location>
</feature>
<dbReference type="Pfam" id="PF14107">
    <property type="entry name" value="DUF4280"/>
    <property type="match status" value="1"/>
</dbReference>
<name>A0A3D9CUV3_9FLAO</name>
<proteinExistence type="predicted"/>
<evidence type="ECO:0000256" key="1">
    <source>
        <dbReference type="SAM" id="MobiDB-lite"/>
    </source>
</evidence>
<dbReference type="Proteomes" id="UP000256769">
    <property type="component" value="Unassembled WGS sequence"/>
</dbReference>
<comment type="caution">
    <text evidence="2">The sequence shown here is derived from an EMBL/GenBank/DDBJ whole genome shotgun (WGS) entry which is preliminary data.</text>
</comment>
<protein>
    <recommendedName>
        <fullName evidence="4">DUF4280 domain-containing protein</fullName>
    </recommendedName>
</protein>
<evidence type="ECO:0008006" key="4">
    <source>
        <dbReference type="Google" id="ProtNLM"/>
    </source>
</evidence>
<dbReference type="OrthoDB" id="619618at2"/>
<dbReference type="CDD" id="cd20738">
    <property type="entry name" value="PoNe_DUF4280"/>
    <property type="match status" value="1"/>
</dbReference>
<keyword evidence="3" id="KW-1185">Reference proteome</keyword>
<evidence type="ECO:0000313" key="2">
    <source>
        <dbReference type="EMBL" id="REC69509.1"/>
    </source>
</evidence>
<reference evidence="2 3" key="1">
    <citation type="journal article" date="2007" name="Int. J. Syst. Evol. Microbiol.">
        <title>Chryseobacterium flavum sp. nov., isolated from polluted soil.</title>
        <authorList>
            <person name="Zhou Y."/>
            <person name="Dong J."/>
            <person name="Wang X."/>
            <person name="Huang X."/>
            <person name="Zhang K.Y."/>
            <person name="Zhang Y.Q."/>
            <person name="Guo Y.F."/>
            <person name="Lai R."/>
            <person name="Li W.J."/>
        </authorList>
    </citation>
    <scope>NUCLEOTIDE SEQUENCE [LARGE SCALE GENOMIC DNA]</scope>
    <source>
        <strain evidence="2 3">KCTC 12877</strain>
    </source>
</reference>
<accession>A0A3D9CUV3</accession>
<dbReference type="RefSeq" id="WP_115956468.1">
    <property type="nucleotide sequence ID" value="NZ_CBCRVL010000002.1"/>
</dbReference>
<sequence>MAKKYIPDNSWLKCDKGSVPVKLKVTHHNNSKIYGEYLANEMDMIPGENIPPLGTCSIAGGPCKFAPIYWDKCNEGVKLNGYKLVFEDANLLCQQGGKISVDFNAPSSSSGFWFSYGSVALAGQWMDYNGVLDYNQRGVIYDVEKGKLALTTDTGSQHRKGNYGEMKDQVYYREQGWRDIRKESPNMDIDKPTASGIDGAYEKGGVYRETDAKYDQAKLKTNKGSGNRELDVKWTNDHIDNGAITSAEDARRMRRANNNGSLERAVTHIDTEGNMRNIPVNDDGYRKGAGAITDIEMKPPSKASQFIQGTRSSLRNSKPVQALANSNFSAAVQSSKGATKANDALWKATQAVESSPALKTTGKVLGRGAVVVGVVLDAASIYSAYQEEGGFGDKTQQATGSAVGGMAGGWAGAEIGAVIGTAICPGIGTVVGGVVGGIVGGLIGSGAGSKIVDWLF</sequence>
<dbReference type="AlphaFoldDB" id="A0A3D9CUV3"/>
<dbReference type="PANTHER" id="PTHR21525:SF9">
    <property type="entry name" value="CHANNEL_COLICIN DOMAIN-CONTAINING PROTEIN"/>
    <property type="match status" value="1"/>
</dbReference>
<dbReference type="InterPro" id="IPR025460">
    <property type="entry name" value="DUF4280"/>
</dbReference>
<organism evidence="2 3">
    <name type="scientific">Chryseobacterium flavum</name>
    <dbReference type="NCBI Taxonomy" id="415851"/>
    <lineage>
        <taxon>Bacteria</taxon>
        <taxon>Pseudomonadati</taxon>
        <taxon>Bacteroidota</taxon>
        <taxon>Flavobacteriia</taxon>
        <taxon>Flavobacteriales</taxon>
        <taxon>Weeksellaceae</taxon>
        <taxon>Chryseobacterium group</taxon>
        <taxon>Chryseobacterium</taxon>
    </lineage>
</organism>
<dbReference type="PANTHER" id="PTHR21525">
    <property type="entry name" value="MOTILE SPERM PROTEIN"/>
    <property type="match status" value="1"/>
</dbReference>
<dbReference type="EMBL" id="QNUE01000001">
    <property type="protein sequence ID" value="REC69509.1"/>
    <property type="molecule type" value="Genomic_DNA"/>
</dbReference>